<evidence type="ECO:0000259" key="11">
    <source>
        <dbReference type="Pfam" id="PF16916"/>
    </source>
</evidence>
<comment type="subcellular location">
    <subcellularLocation>
        <location evidence="1">Membrane</location>
        <topology evidence="1">Multi-pass membrane protein</topology>
    </subcellularLocation>
</comment>
<dbReference type="EMBL" id="MDEO01000024">
    <property type="protein sequence ID" value="OCX23865.1"/>
    <property type="molecule type" value="Genomic_DNA"/>
</dbReference>
<evidence type="ECO:0000313" key="13">
    <source>
        <dbReference type="Proteomes" id="UP000094412"/>
    </source>
</evidence>
<dbReference type="InterPro" id="IPR058533">
    <property type="entry name" value="Cation_efflux_TM"/>
</dbReference>
<comment type="caution">
    <text evidence="12">The sequence shown here is derived from an EMBL/GenBank/DDBJ whole genome shotgun (WGS) entry which is preliminary data.</text>
</comment>
<evidence type="ECO:0000256" key="4">
    <source>
        <dbReference type="ARBA" id="ARBA00022692"/>
    </source>
</evidence>
<dbReference type="STRING" id="1566387.QV13_03145"/>
<dbReference type="SUPFAM" id="SSF161111">
    <property type="entry name" value="Cation efflux protein transmembrane domain-like"/>
    <property type="match status" value="1"/>
</dbReference>
<dbReference type="GO" id="GO:0005886">
    <property type="term" value="C:plasma membrane"/>
    <property type="evidence" value="ECO:0007669"/>
    <property type="project" value="TreeGrafter"/>
</dbReference>
<protein>
    <submittedName>
        <fullName evidence="12">Zinc transporter ZitB</fullName>
    </submittedName>
</protein>
<dbReference type="GO" id="GO:0005385">
    <property type="term" value="F:zinc ion transmembrane transporter activity"/>
    <property type="evidence" value="ECO:0007669"/>
    <property type="project" value="TreeGrafter"/>
</dbReference>
<comment type="similarity">
    <text evidence="2">Belongs to the cation diffusion facilitator (CDF) transporter (TC 2.A.4) family. SLC30A subfamily.</text>
</comment>
<evidence type="ECO:0000256" key="1">
    <source>
        <dbReference type="ARBA" id="ARBA00004141"/>
    </source>
</evidence>
<dbReference type="Gene3D" id="1.20.1510.10">
    <property type="entry name" value="Cation efflux protein transmembrane domain"/>
    <property type="match status" value="1"/>
</dbReference>
<keyword evidence="7" id="KW-0406">Ion transport</keyword>
<dbReference type="InterPro" id="IPR002524">
    <property type="entry name" value="Cation_efflux"/>
</dbReference>
<feature type="domain" description="Cation efflux protein cytoplasmic" evidence="11">
    <location>
        <begin position="228"/>
        <end position="300"/>
    </location>
</feature>
<evidence type="ECO:0000256" key="6">
    <source>
        <dbReference type="ARBA" id="ARBA00022989"/>
    </source>
</evidence>
<keyword evidence="8 9" id="KW-0472">Membrane</keyword>
<feature type="transmembrane region" description="Helical" evidence="9">
    <location>
        <begin position="31"/>
        <end position="51"/>
    </location>
</feature>
<name>A0A1C2EA54_9HYPH</name>
<feature type="transmembrane region" description="Helical" evidence="9">
    <location>
        <begin position="57"/>
        <end position="78"/>
    </location>
</feature>
<feature type="domain" description="Cation efflux protein transmembrane" evidence="10">
    <location>
        <begin position="31"/>
        <end position="222"/>
    </location>
</feature>
<keyword evidence="13" id="KW-1185">Reference proteome</keyword>
<keyword evidence="3" id="KW-0813">Transport</keyword>
<evidence type="ECO:0000259" key="10">
    <source>
        <dbReference type="Pfam" id="PF01545"/>
    </source>
</evidence>
<dbReference type="OrthoDB" id="9809646at2"/>
<dbReference type="Pfam" id="PF01545">
    <property type="entry name" value="Cation_efflux"/>
    <property type="match status" value="1"/>
</dbReference>
<keyword evidence="5" id="KW-0864">Zinc transport</keyword>
<keyword evidence="5" id="KW-0862">Zinc</keyword>
<feature type="transmembrane region" description="Helical" evidence="9">
    <location>
        <begin position="197"/>
        <end position="214"/>
    </location>
</feature>
<evidence type="ECO:0000256" key="7">
    <source>
        <dbReference type="ARBA" id="ARBA00023065"/>
    </source>
</evidence>
<feature type="transmembrane region" description="Helical" evidence="9">
    <location>
        <begin position="132"/>
        <end position="153"/>
    </location>
</feature>
<dbReference type="InterPro" id="IPR027469">
    <property type="entry name" value="Cation_efflux_TMD_sf"/>
</dbReference>
<gene>
    <name evidence="12" type="ORF">QV13_03145</name>
</gene>
<dbReference type="Pfam" id="PF16916">
    <property type="entry name" value="ZT_dimer"/>
    <property type="match status" value="1"/>
</dbReference>
<dbReference type="AlphaFoldDB" id="A0A1C2EA54"/>
<dbReference type="PANTHER" id="PTHR11562:SF17">
    <property type="entry name" value="RE54080P-RELATED"/>
    <property type="match status" value="1"/>
</dbReference>
<reference evidence="12 13" key="1">
    <citation type="submission" date="2016-08" db="EMBL/GenBank/DDBJ databases">
        <title>Whole genome sequence of Mesorhizobium sp. strain UASWS1009 isolated from industrial sewage.</title>
        <authorList>
            <person name="Crovadore J."/>
            <person name="Calmin G."/>
            <person name="Chablais R."/>
            <person name="Cochard B."/>
            <person name="Lefort F."/>
        </authorList>
    </citation>
    <scope>NUCLEOTIDE SEQUENCE [LARGE SCALE GENOMIC DNA]</scope>
    <source>
        <strain evidence="12 13">UASWS1009</strain>
    </source>
</reference>
<evidence type="ECO:0000256" key="5">
    <source>
        <dbReference type="ARBA" id="ARBA00022906"/>
    </source>
</evidence>
<dbReference type="InterPro" id="IPR027470">
    <property type="entry name" value="Cation_efflux_CTD"/>
</dbReference>
<evidence type="ECO:0000256" key="8">
    <source>
        <dbReference type="ARBA" id="ARBA00023136"/>
    </source>
</evidence>
<dbReference type="InterPro" id="IPR036837">
    <property type="entry name" value="Cation_efflux_CTD_sf"/>
</dbReference>
<dbReference type="InterPro" id="IPR050681">
    <property type="entry name" value="CDF/SLC30A"/>
</dbReference>
<accession>A0A1C2EA54</accession>
<dbReference type="RefSeq" id="WP_024925817.1">
    <property type="nucleotide sequence ID" value="NZ_MDEO01000024.1"/>
</dbReference>
<dbReference type="PANTHER" id="PTHR11562">
    <property type="entry name" value="CATION EFFLUX PROTEIN/ ZINC TRANSPORTER"/>
    <property type="match status" value="1"/>
</dbReference>
<dbReference type="NCBIfam" id="TIGR01297">
    <property type="entry name" value="CDF"/>
    <property type="match status" value="1"/>
</dbReference>
<proteinExistence type="inferred from homology"/>
<feature type="transmembrane region" description="Helical" evidence="9">
    <location>
        <begin position="165"/>
        <end position="191"/>
    </location>
</feature>
<evidence type="ECO:0000256" key="2">
    <source>
        <dbReference type="ARBA" id="ARBA00008873"/>
    </source>
</evidence>
<dbReference type="SUPFAM" id="SSF160240">
    <property type="entry name" value="Cation efflux protein cytoplasmic domain-like"/>
    <property type="match status" value="1"/>
</dbReference>
<feature type="transmembrane region" description="Helical" evidence="9">
    <location>
        <begin position="99"/>
        <end position="120"/>
    </location>
</feature>
<keyword evidence="6 9" id="KW-1133">Transmembrane helix</keyword>
<organism evidence="12 13">
    <name type="scientific">Mesorhizobium hungaricum</name>
    <dbReference type="NCBI Taxonomy" id="1566387"/>
    <lineage>
        <taxon>Bacteria</taxon>
        <taxon>Pseudomonadati</taxon>
        <taxon>Pseudomonadota</taxon>
        <taxon>Alphaproteobacteria</taxon>
        <taxon>Hyphomicrobiales</taxon>
        <taxon>Phyllobacteriaceae</taxon>
        <taxon>Mesorhizobium</taxon>
    </lineage>
</organism>
<dbReference type="Proteomes" id="UP000094412">
    <property type="component" value="Unassembled WGS sequence"/>
</dbReference>
<evidence type="ECO:0000313" key="12">
    <source>
        <dbReference type="EMBL" id="OCX23865.1"/>
    </source>
</evidence>
<evidence type="ECO:0000256" key="9">
    <source>
        <dbReference type="SAM" id="Phobius"/>
    </source>
</evidence>
<sequence length="325" mass="34480">MGYDHSHDHGSYSQDHDAGGHDLGAADKKRVLAAAVLTGGFMVAEVIGGLLTGSLALLADAGHMLTDAIALGLAWYAFHLGERPANGRHTYGYGRVKTLVAYTNGLAIFLVALWICYEAWRRFQAPLPVLGGPMLVVAALGLAVNVAGFVILHGGDRGSLNMRGALLHVLGDILGSLAAIVAALVILATGWTPIDPILSVLVAVLILSTAWNLMRAAAHVLLEGTPAGLDRDAIVNDLQDNVPGVREVHHVHLWSIDGARNMATLHASLKDGVDAHVAVDAIKSRLRAGHDISHATVEIEFDRRAEDGRPREAVRGVSPQPRHLH</sequence>
<keyword evidence="4 9" id="KW-0812">Transmembrane</keyword>
<evidence type="ECO:0000256" key="3">
    <source>
        <dbReference type="ARBA" id="ARBA00022448"/>
    </source>
</evidence>